<sequence>MTEPMYLAAFIAVTALATFLTRVTPFVFLSRHSEHPLLQHLGQFLPAAVMTLLVIIFLHRSAHWSAPTFGLDAIGPALVVVVLHLWKRHALLSIAAGTVCYMLVQQF</sequence>
<name>A0ABU3VYP1_9GAMM</name>
<keyword evidence="3" id="KW-1185">Reference proteome</keyword>
<accession>A0ABU3VYP1</accession>
<dbReference type="RefSeq" id="WP_248164168.1">
    <property type="nucleotide sequence ID" value="NZ_BAABBC010000038.1"/>
</dbReference>
<evidence type="ECO:0000313" key="2">
    <source>
        <dbReference type="EMBL" id="MDV2079376.1"/>
    </source>
</evidence>
<evidence type="ECO:0000256" key="1">
    <source>
        <dbReference type="SAM" id="Phobius"/>
    </source>
</evidence>
<organism evidence="2 3">
    <name type="scientific">Marinobacter xestospongiae</name>
    <dbReference type="NCBI Taxonomy" id="994319"/>
    <lineage>
        <taxon>Bacteria</taxon>
        <taxon>Pseudomonadati</taxon>
        <taxon>Pseudomonadota</taxon>
        <taxon>Gammaproteobacteria</taxon>
        <taxon>Pseudomonadales</taxon>
        <taxon>Marinobacteraceae</taxon>
        <taxon>Marinobacter</taxon>
    </lineage>
</organism>
<dbReference type="EMBL" id="JAWIIJ010000007">
    <property type="protein sequence ID" value="MDV2079376.1"/>
    <property type="molecule type" value="Genomic_DNA"/>
</dbReference>
<dbReference type="PIRSF" id="PIRSF003203">
    <property type="entry name" value="AzlD"/>
    <property type="match status" value="1"/>
</dbReference>
<feature type="transmembrane region" description="Helical" evidence="1">
    <location>
        <begin position="41"/>
        <end position="58"/>
    </location>
</feature>
<dbReference type="InterPro" id="IPR008407">
    <property type="entry name" value="Brnchd-chn_aa_trnsp_AzlD"/>
</dbReference>
<reference evidence="2 3" key="1">
    <citation type="submission" date="2023-10" db="EMBL/GenBank/DDBJ databases">
        <title>Characteristics and mechanism of a salt-tolerant marine origin heterotrophic nitrifying- aerobic denitrifying bacteria Marinobacter xestospongiae HN1.</title>
        <authorList>
            <person name="Qi R."/>
        </authorList>
    </citation>
    <scope>NUCLEOTIDE SEQUENCE [LARGE SCALE GENOMIC DNA]</scope>
    <source>
        <strain evidence="2 3">HN1</strain>
    </source>
</reference>
<proteinExistence type="predicted"/>
<protein>
    <submittedName>
        <fullName evidence="2">AzlD domain-containing protein</fullName>
    </submittedName>
</protein>
<feature type="transmembrane region" description="Helical" evidence="1">
    <location>
        <begin position="6"/>
        <end position="29"/>
    </location>
</feature>
<keyword evidence="1" id="KW-0472">Membrane</keyword>
<dbReference type="Pfam" id="PF05437">
    <property type="entry name" value="AzlD"/>
    <property type="match status" value="1"/>
</dbReference>
<dbReference type="Proteomes" id="UP001269819">
    <property type="component" value="Unassembled WGS sequence"/>
</dbReference>
<gene>
    <name evidence="2" type="ORF">RYS15_11805</name>
</gene>
<evidence type="ECO:0000313" key="3">
    <source>
        <dbReference type="Proteomes" id="UP001269819"/>
    </source>
</evidence>
<keyword evidence="1" id="KW-0812">Transmembrane</keyword>
<keyword evidence="1" id="KW-1133">Transmembrane helix</keyword>
<comment type="caution">
    <text evidence="2">The sequence shown here is derived from an EMBL/GenBank/DDBJ whole genome shotgun (WGS) entry which is preliminary data.</text>
</comment>